<gene>
    <name evidence="1" type="ORF">FHP25_22145</name>
</gene>
<sequence>MTFTVWKDPPLPASNVAPIRLVAVADSVAIYCGKVAPAMAGSAAYPFQTTLTPITVSGPQLPDIVVPQHLATSASFDLAAAADGELALAIEDFGGAVNALVIGSIDQGRVVVRATYSDFNDYRFSRFVRGDAAPGRMVTAIANGAALVVMSGAPLAPADVGHKGDPFVKLADATAGLAIATTPPNGHLQGAALLAKSGSAGPPSPAGDFLGTLSLINLATGRATARPGTLFGPGVTYAFDADIRSDLILVLAATNRGPQLLACNSISGQTTPVAWPSGYPPAGTWIAYPTVLAAAGTGKVFHIAFFDFGTDGLKGIRYAQLDLSAVP</sequence>
<reference evidence="1 2" key="1">
    <citation type="submission" date="2019-06" db="EMBL/GenBank/DDBJ databases">
        <title>New taxonomy in bacterial strain CC-CFT640, isolated from vineyard.</title>
        <authorList>
            <person name="Lin S.-Y."/>
            <person name="Tsai C.-F."/>
            <person name="Young C.-C."/>
        </authorList>
    </citation>
    <scope>NUCLEOTIDE SEQUENCE [LARGE SCALE GENOMIC DNA]</scope>
    <source>
        <strain evidence="1 2">CC-CFT640</strain>
    </source>
</reference>
<evidence type="ECO:0000313" key="1">
    <source>
        <dbReference type="EMBL" id="TXL73136.1"/>
    </source>
</evidence>
<dbReference type="RefSeq" id="WP_147849156.1">
    <property type="nucleotide sequence ID" value="NZ_VDUZ01000027.1"/>
</dbReference>
<accession>A0A5C8PH60</accession>
<keyword evidence="2" id="KW-1185">Reference proteome</keyword>
<proteinExistence type="predicted"/>
<name>A0A5C8PH60_9HYPH</name>
<evidence type="ECO:0000313" key="2">
    <source>
        <dbReference type="Proteomes" id="UP000321638"/>
    </source>
</evidence>
<organism evidence="1 2">
    <name type="scientific">Vineibacter terrae</name>
    <dbReference type="NCBI Taxonomy" id="2586908"/>
    <lineage>
        <taxon>Bacteria</taxon>
        <taxon>Pseudomonadati</taxon>
        <taxon>Pseudomonadota</taxon>
        <taxon>Alphaproteobacteria</taxon>
        <taxon>Hyphomicrobiales</taxon>
        <taxon>Vineibacter</taxon>
    </lineage>
</organism>
<dbReference type="EMBL" id="VDUZ01000027">
    <property type="protein sequence ID" value="TXL73136.1"/>
    <property type="molecule type" value="Genomic_DNA"/>
</dbReference>
<protein>
    <submittedName>
        <fullName evidence="1">Uncharacterized protein</fullName>
    </submittedName>
</protein>
<dbReference type="Proteomes" id="UP000321638">
    <property type="component" value="Unassembled WGS sequence"/>
</dbReference>
<dbReference type="AlphaFoldDB" id="A0A5C8PH60"/>
<comment type="caution">
    <text evidence="1">The sequence shown here is derived from an EMBL/GenBank/DDBJ whole genome shotgun (WGS) entry which is preliminary data.</text>
</comment>